<dbReference type="InterPro" id="IPR053171">
    <property type="entry name" value="Viral_Tip_Attach_Protein"/>
</dbReference>
<comment type="caution">
    <text evidence="2">The sequence shown here is derived from an EMBL/GenBank/DDBJ whole genome shotgun (WGS) entry which is preliminary data.</text>
</comment>
<dbReference type="PANTHER" id="PTHR36251">
    <property type="entry name" value="FELS-1 PROPHAGE HOST SPECIFICITY PROTEIN-RELATED"/>
    <property type="match status" value="1"/>
</dbReference>
<gene>
    <name evidence="2" type="ORF">PROVALCAL_02463</name>
</gene>
<organism evidence="2 3">
    <name type="scientific">Providencia alcalifaciens DSM 30120</name>
    <dbReference type="NCBI Taxonomy" id="520999"/>
    <lineage>
        <taxon>Bacteria</taxon>
        <taxon>Pseudomonadati</taxon>
        <taxon>Pseudomonadota</taxon>
        <taxon>Gammaproteobacteria</taxon>
        <taxon>Enterobacterales</taxon>
        <taxon>Morganellaceae</taxon>
        <taxon>Providencia</taxon>
    </lineage>
</organism>
<protein>
    <submittedName>
        <fullName evidence="2">Fibronectin type III domain protein</fullName>
    </submittedName>
</protein>
<dbReference type="PANTHER" id="PTHR36251:SF2">
    <property type="entry name" value="GIFSY-2 PROPHAGE HOST SPECIFICITY PROTEIN J, PHAGE LAMBDA"/>
    <property type="match status" value="1"/>
</dbReference>
<dbReference type="InterPro" id="IPR013783">
    <property type="entry name" value="Ig-like_fold"/>
</dbReference>
<feature type="domain" description="Fibronectin type-III" evidence="1">
    <location>
        <begin position="160"/>
        <end position="255"/>
    </location>
</feature>
<feature type="domain" description="Fibronectin type-III" evidence="1">
    <location>
        <begin position="63"/>
        <end position="157"/>
    </location>
</feature>
<evidence type="ECO:0000313" key="3">
    <source>
        <dbReference type="Proteomes" id="UP000003729"/>
    </source>
</evidence>
<dbReference type="Gene3D" id="2.60.40.10">
    <property type="entry name" value="Immunoglobulins"/>
    <property type="match status" value="1"/>
</dbReference>
<dbReference type="eggNOG" id="COG4733">
    <property type="taxonomic scope" value="Bacteria"/>
</dbReference>
<accession>B6XGH8</accession>
<dbReference type="PROSITE" id="PS50853">
    <property type="entry name" value="FN3"/>
    <property type="match status" value="2"/>
</dbReference>
<dbReference type="CDD" id="cd00063">
    <property type="entry name" value="FN3"/>
    <property type="match status" value="1"/>
</dbReference>
<evidence type="ECO:0000259" key="1">
    <source>
        <dbReference type="PROSITE" id="PS50853"/>
    </source>
</evidence>
<name>B6XGH8_9GAMM</name>
<reference evidence="2 3" key="2">
    <citation type="submission" date="2008-10" db="EMBL/GenBank/DDBJ databases">
        <authorList>
            <person name="Fulton L."/>
            <person name="Clifton S."/>
            <person name="Fulton B."/>
            <person name="Xu J."/>
            <person name="Minx P."/>
            <person name="Pepin K.H."/>
            <person name="Johnson M."/>
            <person name="Bhonagiri V."/>
            <person name="Nash W.E."/>
            <person name="Mardis E.R."/>
            <person name="Wilson R.K."/>
        </authorList>
    </citation>
    <scope>NUCLEOTIDE SEQUENCE [LARGE SCALE GENOMIC DNA]</scope>
    <source>
        <strain evidence="2 3">DSM 30120</strain>
    </source>
</reference>
<proteinExistence type="predicted"/>
<evidence type="ECO:0000313" key="2">
    <source>
        <dbReference type="EMBL" id="EEB45499.1"/>
    </source>
</evidence>
<reference evidence="2 3" key="1">
    <citation type="submission" date="2008-10" db="EMBL/GenBank/DDBJ databases">
        <title>Draft genome sequence of Providencia alcalifaciens (DSM 30120).</title>
        <authorList>
            <person name="Sudarsanam P."/>
            <person name="Ley R."/>
            <person name="Guruge J."/>
            <person name="Turnbaugh P.J."/>
            <person name="Mahowald M."/>
            <person name="Liep D."/>
            <person name="Gordon J."/>
        </authorList>
    </citation>
    <scope>NUCLEOTIDE SEQUENCE [LARGE SCALE GENOMIC DNA]</scope>
    <source>
        <strain evidence="2 3">DSM 30120</strain>
    </source>
</reference>
<dbReference type="InterPro" id="IPR003961">
    <property type="entry name" value="FN3_dom"/>
</dbReference>
<dbReference type="AlphaFoldDB" id="B6XGH8"/>
<dbReference type="InterPro" id="IPR036116">
    <property type="entry name" value="FN3_sf"/>
</dbReference>
<dbReference type="Pfam" id="PF09327">
    <property type="entry name" value="Phage_Tail_Tip"/>
    <property type="match status" value="1"/>
</dbReference>
<dbReference type="InterPro" id="IPR015406">
    <property type="entry name" value="GpJ_CSF"/>
</dbReference>
<dbReference type="EMBL" id="ABXW01000050">
    <property type="protein sequence ID" value="EEB45499.1"/>
    <property type="molecule type" value="Genomic_DNA"/>
</dbReference>
<dbReference type="SUPFAM" id="SSF49265">
    <property type="entry name" value="Fibronectin type III"/>
    <property type="match status" value="2"/>
</dbReference>
<dbReference type="Proteomes" id="UP000003729">
    <property type="component" value="Unassembled WGS sequence"/>
</dbReference>
<sequence>MWVVDSDDLAVQLYRVINISDNGDNTYTISGAIHNPDHYERIDSGARIDERPITVIPPSVQPAPKNVKISSYSRVDQGIAFSTLSVSWEAPESAIAYEAQWRRDNGNWINVPRTSSLGFDVDGIYSGRYQVRVRAINASEISSIWANAPETTLTGKVGNPPKPVNFRASPLVFGIKLDWGFGDNTGDTLKTEIQYSKTNDGNGLMLLADVPYPSRSHELAGLAAGIAFYFRARLVDKSGNESEWTSFVRGESEFDVNTIMPALDEHFMTAEAGKQLDKTLDWLNEACLINMAATYELQEDLFIKHGQSQAQIKELWRVYADSELAWAEKYTTVNASINGVKSEVATLDKAVAKLDSSFAESQTQLQVKFNEQEALINTKMQAEFKQGAGYAMHSTNITIVVDGKKYNAAGMVISAELKNGKIESFIGFNANNFAFYNPVNGKMEPFLYMKNGQVFMNEAFISKAWLNEVVVTDKMTSANYVPGKIGFNIDAKTGEIECHNILISGNFRIVSDDGQLLVDNTGVAVFDESKRWAVKLGRRPV</sequence>